<keyword evidence="2" id="KW-0809">Transit peptide</keyword>
<name>A0A1Q9CVE7_SYMMI</name>
<reference evidence="3 4" key="1">
    <citation type="submission" date="2016-02" db="EMBL/GenBank/DDBJ databases">
        <title>Genome analysis of coral dinoflagellate symbionts highlights evolutionary adaptations to a symbiotic lifestyle.</title>
        <authorList>
            <person name="Aranda M."/>
            <person name="Li Y."/>
            <person name="Liew Y.J."/>
            <person name="Baumgarten S."/>
            <person name="Simakov O."/>
            <person name="Wilson M."/>
            <person name="Piel J."/>
            <person name="Ashoor H."/>
            <person name="Bougouffa S."/>
            <person name="Bajic V.B."/>
            <person name="Ryu T."/>
            <person name="Ravasi T."/>
            <person name="Bayer T."/>
            <person name="Micklem G."/>
            <person name="Kim H."/>
            <person name="Bhak J."/>
            <person name="Lajeunesse T.C."/>
            <person name="Voolstra C.R."/>
        </authorList>
    </citation>
    <scope>NUCLEOTIDE SEQUENCE [LARGE SCALE GENOMIC DNA]</scope>
    <source>
        <strain evidence="3 4">CCMP2467</strain>
    </source>
</reference>
<dbReference type="Proteomes" id="UP000186817">
    <property type="component" value="Unassembled WGS sequence"/>
</dbReference>
<evidence type="ECO:0000313" key="4">
    <source>
        <dbReference type="Proteomes" id="UP000186817"/>
    </source>
</evidence>
<sequence length="687" mass="75606">MGSKGKAFGQAEIVVDASGERSKAGKRFVQLTQLSLAGMRFWAWAWAVLCFLLCGRPDRVKIAREILVLRVATKSCFVLLKTCCFLEAVKGRPRTTHRSYAEVELLSGLAELLMPGEPIGELFRDFPVEPSDAWGSRWLCPDITAFGVLKEEDAALFVEYDGHPRHYEEQGQEADERKTEALLEYAPPGSCILRVGHSARDLRRTWNSKQVVVDTWPAGQERSLMHVVREVVQALLGDWGDVLRKDVCEHLCTFVETEASPGPHQASKFTSEAVFTGDVETKKTNVIAFLEQELKFSKKGIRALARKFPRIWGISIEGKLKPLAAWFTEVGLSPTQVAKVVAGFPRVLGYSIDGNLKPTVGWLEDVGLSREQVAKVVAGFPAVLGCSIEANLKPTVAWLEDVGLSRQQAAKVVAGFPAVLGCSIDDNLKPTVAWLGESGLSRVQVAKVVARHPAVLSYSIDGNLKPTVAWLEDVGLSRKQVSKVVATHPQVLGYSIDGNLKPTVAWLEDVGLSREQVAKVVATHPQVLGYSIDGNLKPTLACLEAVGLSRKQVAEVVAGFPQVLGLSIDGSLKPTVAWLEDVGLSRQQVSKVVSNKPQVFGYSIENNLSRKHILLQQFFSKEDICSMIVYLPPMLGLSYTRLLHRLKVLQEYDCLCKLARVMALTDAKFTRRFPCIVSRHCASEIIS</sequence>
<dbReference type="SMART" id="SM00733">
    <property type="entry name" value="Mterf"/>
    <property type="match status" value="10"/>
</dbReference>
<dbReference type="PANTHER" id="PTHR13068">
    <property type="entry name" value="CGI-12 PROTEIN-RELATED"/>
    <property type="match status" value="1"/>
</dbReference>
<dbReference type="GO" id="GO:0003676">
    <property type="term" value="F:nucleic acid binding"/>
    <property type="evidence" value="ECO:0007669"/>
    <property type="project" value="InterPro"/>
</dbReference>
<protein>
    <submittedName>
        <fullName evidence="3">mTERF domain-containing protein 1, mitochondrial</fullName>
    </submittedName>
</protein>
<dbReference type="AlphaFoldDB" id="A0A1Q9CVE7"/>
<evidence type="ECO:0000256" key="1">
    <source>
        <dbReference type="ARBA" id="ARBA00007692"/>
    </source>
</evidence>
<dbReference type="EMBL" id="LSRX01000894">
    <property type="protein sequence ID" value="OLP86903.1"/>
    <property type="molecule type" value="Genomic_DNA"/>
</dbReference>
<organism evidence="3 4">
    <name type="scientific">Symbiodinium microadriaticum</name>
    <name type="common">Dinoflagellate</name>
    <name type="synonym">Zooxanthella microadriatica</name>
    <dbReference type="NCBI Taxonomy" id="2951"/>
    <lineage>
        <taxon>Eukaryota</taxon>
        <taxon>Sar</taxon>
        <taxon>Alveolata</taxon>
        <taxon>Dinophyceae</taxon>
        <taxon>Suessiales</taxon>
        <taxon>Symbiodiniaceae</taxon>
        <taxon>Symbiodinium</taxon>
    </lineage>
</organism>
<accession>A0A1Q9CVE7</accession>
<proteinExistence type="inferred from homology"/>
<dbReference type="PANTHER" id="PTHR13068:SF151">
    <property type="entry name" value="TRANSCRIPTION TERMINATION FACTOR MTERF9, CHLOROPLASTIC"/>
    <property type="match status" value="1"/>
</dbReference>
<dbReference type="Pfam" id="PF02536">
    <property type="entry name" value="mTERF"/>
    <property type="match status" value="1"/>
</dbReference>
<dbReference type="Gene3D" id="1.25.70.10">
    <property type="entry name" value="Transcription termination factor 3, mitochondrial"/>
    <property type="match status" value="2"/>
</dbReference>
<evidence type="ECO:0000256" key="2">
    <source>
        <dbReference type="ARBA" id="ARBA00022946"/>
    </source>
</evidence>
<dbReference type="InterPro" id="IPR038538">
    <property type="entry name" value="MTERF_sf"/>
</dbReference>
<comment type="caution">
    <text evidence="3">The sequence shown here is derived from an EMBL/GenBank/DDBJ whole genome shotgun (WGS) entry which is preliminary data.</text>
</comment>
<keyword evidence="4" id="KW-1185">Reference proteome</keyword>
<evidence type="ECO:0000313" key="3">
    <source>
        <dbReference type="EMBL" id="OLP86903.1"/>
    </source>
</evidence>
<comment type="similarity">
    <text evidence="1">Belongs to the mTERF family.</text>
</comment>
<dbReference type="OrthoDB" id="438887at2759"/>
<dbReference type="InterPro" id="IPR003690">
    <property type="entry name" value="MTERF"/>
</dbReference>
<gene>
    <name evidence="3" type="primary">MTERFD1</name>
    <name evidence="3" type="ORF">AK812_SmicGene31952</name>
</gene>